<evidence type="ECO:0000256" key="1">
    <source>
        <dbReference type="ARBA" id="ARBA00022729"/>
    </source>
</evidence>
<keyword evidence="3" id="KW-0378">Hydrolase</keyword>
<dbReference type="Pfam" id="PF01839">
    <property type="entry name" value="FG-GAP"/>
    <property type="match status" value="4"/>
</dbReference>
<dbReference type="InterPro" id="IPR013517">
    <property type="entry name" value="FG-GAP"/>
</dbReference>
<keyword evidence="1 5" id="KW-0732">Signal</keyword>
<keyword evidence="2" id="KW-0677">Repeat</keyword>
<comment type="caution">
    <text evidence="6">The sequence shown here is derived from an EMBL/GenBank/DDBJ whole genome shotgun (WGS) entry which is preliminary data.</text>
</comment>
<evidence type="ECO:0000313" key="7">
    <source>
        <dbReference type="Proteomes" id="UP000805614"/>
    </source>
</evidence>
<keyword evidence="7" id="KW-1185">Reference proteome</keyword>
<evidence type="ECO:0000256" key="4">
    <source>
        <dbReference type="ARBA" id="ARBA00023180"/>
    </source>
</evidence>
<sequence>MRNARRFAATLTAMATGAICVGVVAASPVSAATPARANDFDGDGYRDIAVGDPDASVGAITQAGQVKVIYGSKSGLNAKRTQTITQNSPGIPGAAEKQDSFGSGLVSADFNRDGYADLAVVANNEFVTGAGRGLVTVVFGSRTGLSSKAISFGTAKGEWLEDSSAVGDVTGDGYPDLAVSAGRRPYLLPGSATLASRISALRRLPSPSGNVDNDQVQGVLIGDVDGDGRLDLTTPYESAFTGWKTALAYYPGSATGLKDPVRGNAADDYDDLHRPMAMGDINGDRYADVVIGNSGTRDEPVRTGGEITIWYGGSAPFGVRQKVSQDSGSVPGGGEKDDFFGESVAVGDVNGDGRADVAVGAPGEDFGSITNGGALFVIYGGERGLGSNHDQMLTQSTAGVPGTAEKGDFLGNDVTLMDLNNDGKRDLIAVALGDNGVNVLRGSASGITTTGAQGIGSISRSGIDPTLPS</sequence>
<gene>
    <name evidence="6" type="ORF">HKK74_07250</name>
</gene>
<dbReference type="InterPro" id="IPR013519">
    <property type="entry name" value="Int_alpha_beta-p"/>
</dbReference>
<accession>A0ABR7LK89</accession>
<keyword evidence="4" id="KW-0325">Glycoprotein</keyword>
<reference evidence="6 7" key="1">
    <citation type="submission" date="2020-06" db="EMBL/GenBank/DDBJ databases">
        <title>Actinomadura xiongansis sp. nov., isolated from soil of Baiyangdian.</title>
        <authorList>
            <person name="Zhang X."/>
        </authorList>
    </citation>
    <scope>NUCLEOTIDE SEQUENCE [LARGE SCALE GENOMIC DNA]</scope>
    <source>
        <strain evidence="6 7">HBUM206468</strain>
    </source>
</reference>
<evidence type="ECO:0000256" key="3">
    <source>
        <dbReference type="ARBA" id="ARBA00022801"/>
    </source>
</evidence>
<name>A0ABR7LK89_9ACTN</name>
<proteinExistence type="predicted"/>
<dbReference type="PANTHER" id="PTHR23221">
    <property type="entry name" value="GLYCOSYLPHOSPHATIDYLINOSITOL PHOSPHOLIPASE D"/>
    <property type="match status" value="1"/>
</dbReference>
<evidence type="ECO:0000313" key="6">
    <source>
        <dbReference type="EMBL" id="MBC6465286.1"/>
    </source>
</evidence>
<evidence type="ECO:0000256" key="2">
    <source>
        <dbReference type="ARBA" id="ARBA00022737"/>
    </source>
</evidence>
<dbReference type="Gene3D" id="2.130.10.130">
    <property type="entry name" value="Integrin alpha, N-terminal"/>
    <property type="match status" value="4"/>
</dbReference>
<dbReference type="PROSITE" id="PS51470">
    <property type="entry name" value="FG_GAP"/>
    <property type="match status" value="1"/>
</dbReference>
<dbReference type="SUPFAM" id="SSF69318">
    <property type="entry name" value="Integrin alpha N-terminal domain"/>
    <property type="match status" value="1"/>
</dbReference>
<dbReference type="PANTHER" id="PTHR23221:SF7">
    <property type="entry name" value="PHOSPHATIDYLINOSITOL-GLYCAN-SPECIFIC PHOSPHOLIPASE D"/>
    <property type="match status" value="1"/>
</dbReference>
<protein>
    <submittedName>
        <fullName evidence="6">VCBS repeat-containing protein</fullName>
    </submittedName>
</protein>
<evidence type="ECO:0000256" key="5">
    <source>
        <dbReference type="SAM" id="SignalP"/>
    </source>
</evidence>
<organism evidence="6 7">
    <name type="scientific">Actinomadura alba</name>
    <dbReference type="NCBI Taxonomy" id="406431"/>
    <lineage>
        <taxon>Bacteria</taxon>
        <taxon>Bacillati</taxon>
        <taxon>Actinomycetota</taxon>
        <taxon>Actinomycetes</taxon>
        <taxon>Streptosporangiales</taxon>
        <taxon>Thermomonosporaceae</taxon>
        <taxon>Actinomadura</taxon>
    </lineage>
</organism>
<dbReference type="SMART" id="SM00191">
    <property type="entry name" value="Int_alpha"/>
    <property type="match status" value="5"/>
</dbReference>
<feature type="chain" id="PRO_5045832784" evidence="5">
    <location>
        <begin position="32"/>
        <end position="469"/>
    </location>
</feature>
<dbReference type="InterPro" id="IPR028994">
    <property type="entry name" value="Integrin_alpha_N"/>
</dbReference>
<feature type="signal peptide" evidence="5">
    <location>
        <begin position="1"/>
        <end position="31"/>
    </location>
</feature>
<dbReference type="EMBL" id="JABVEC010000003">
    <property type="protein sequence ID" value="MBC6465286.1"/>
    <property type="molecule type" value="Genomic_DNA"/>
</dbReference>
<dbReference type="Proteomes" id="UP000805614">
    <property type="component" value="Unassembled WGS sequence"/>
</dbReference>